<dbReference type="SUPFAM" id="SSF46689">
    <property type="entry name" value="Homeodomain-like"/>
    <property type="match status" value="2"/>
</dbReference>
<evidence type="ECO:0000256" key="1">
    <source>
        <dbReference type="ARBA" id="ARBA00023015"/>
    </source>
</evidence>
<protein>
    <submittedName>
        <fullName evidence="5">AraC family transcriptional regulator</fullName>
    </submittedName>
</protein>
<dbReference type="SMART" id="SM00342">
    <property type="entry name" value="HTH_ARAC"/>
    <property type="match status" value="1"/>
</dbReference>
<evidence type="ECO:0000259" key="4">
    <source>
        <dbReference type="PROSITE" id="PS01124"/>
    </source>
</evidence>
<evidence type="ECO:0000256" key="3">
    <source>
        <dbReference type="ARBA" id="ARBA00023163"/>
    </source>
</evidence>
<dbReference type="InterPro" id="IPR009057">
    <property type="entry name" value="Homeodomain-like_sf"/>
</dbReference>
<evidence type="ECO:0000256" key="2">
    <source>
        <dbReference type="ARBA" id="ARBA00023125"/>
    </source>
</evidence>
<keyword evidence="2" id="KW-0238">DNA-binding</keyword>
<dbReference type="PANTHER" id="PTHR43436">
    <property type="entry name" value="ARAC-FAMILY TRANSCRIPTIONAL REGULATOR"/>
    <property type="match status" value="1"/>
</dbReference>
<evidence type="ECO:0000313" key="5">
    <source>
        <dbReference type="EMBL" id="GGL17703.1"/>
    </source>
</evidence>
<proteinExistence type="predicted"/>
<dbReference type="Proteomes" id="UP000604341">
    <property type="component" value="Unassembled WGS sequence"/>
</dbReference>
<reference evidence="6" key="1">
    <citation type="journal article" date="2019" name="Int. J. Syst. Evol. Microbiol.">
        <title>The Global Catalogue of Microorganisms (GCM) 10K type strain sequencing project: providing services to taxonomists for standard genome sequencing and annotation.</title>
        <authorList>
            <consortium name="The Broad Institute Genomics Platform"/>
            <consortium name="The Broad Institute Genome Sequencing Center for Infectious Disease"/>
            <person name="Wu L."/>
            <person name="Ma J."/>
        </authorList>
    </citation>
    <scope>NUCLEOTIDE SEQUENCE [LARGE SCALE GENOMIC DNA]</scope>
    <source>
        <strain evidence="6">JCM 19173</strain>
    </source>
</reference>
<feature type="domain" description="HTH araC/xylS-type" evidence="4">
    <location>
        <begin position="200"/>
        <end position="298"/>
    </location>
</feature>
<keyword evidence="1" id="KW-0805">Transcription regulation</keyword>
<dbReference type="PANTHER" id="PTHR43436:SF1">
    <property type="entry name" value="TRANSCRIPTIONAL REGULATORY PROTEIN"/>
    <property type="match status" value="1"/>
</dbReference>
<dbReference type="Gene3D" id="1.10.10.60">
    <property type="entry name" value="Homeodomain-like"/>
    <property type="match status" value="2"/>
</dbReference>
<name>A0ABQ2FQS7_9DEIO</name>
<keyword evidence="6" id="KW-1185">Reference proteome</keyword>
<dbReference type="EMBL" id="BMPE01000025">
    <property type="protein sequence ID" value="GGL17703.1"/>
    <property type="molecule type" value="Genomic_DNA"/>
</dbReference>
<evidence type="ECO:0000313" key="6">
    <source>
        <dbReference type="Proteomes" id="UP000604341"/>
    </source>
</evidence>
<dbReference type="RefSeq" id="WP_189070816.1">
    <property type="nucleotide sequence ID" value="NZ_BMPE01000025.1"/>
</dbReference>
<dbReference type="PROSITE" id="PS01124">
    <property type="entry name" value="HTH_ARAC_FAMILY_2"/>
    <property type="match status" value="1"/>
</dbReference>
<dbReference type="Pfam" id="PF06719">
    <property type="entry name" value="AraC_N"/>
    <property type="match status" value="1"/>
</dbReference>
<dbReference type="Pfam" id="PF12833">
    <property type="entry name" value="HTH_18"/>
    <property type="match status" value="1"/>
</dbReference>
<comment type="caution">
    <text evidence="5">The sequence shown here is derived from an EMBL/GenBank/DDBJ whole genome shotgun (WGS) entry which is preliminary data.</text>
</comment>
<organism evidence="5 6">
    <name type="scientific">Deinococcus radiotolerans</name>
    <dbReference type="NCBI Taxonomy" id="1309407"/>
    <lineage>
        <taxon>Bacteria</taxon>
        <taxon>Thermotogati</taxon>
        <taxon>Deinococcota</taxon>
        <taxon>Deinococci</taxon>
        <taxon>Deinococcales</taxon>
        <taxon>Deinococcaceae</taxon>
        <taxon>Deinococcus</taxon>
    </lineage>
</organism>
<dbReference type="InterPro" id="IPR009594">
    <property type="entry name" value="Tscrpt_reg_HTH_AraC_N"/>
</dbReference>
<gene>
    <name evidence="5" type="ORF">GCM10010844_40670</name>
</gene>
<keyword evidence="3" id="KW-0804">Transcription</keyword>
<dbReference type="InterPro" id="IPR018062">
    <property type="entry name" value="HTH_AraC-typ_CS"/>
</dbReference>
<dbReference type="PROSITE" id="PS00041">
    <property type="entry name" value="HTH_ARAC_FAMILY_1"/>
    <property type="match status" value="1"/>
</dbReference>
<dbReference type="InterPro" id="IPR018060">
    <property type="entry name" value="HTH_AraC"/>
</dbReference>
<accession>A0ABQ2FQS7</accession>
<sequence>MTGVSDLAAGGLARLAELIQRHTPYEGECALRVPGVSVARTVRPHKALAHSVQKPALCLVAQGNKAVHIGAEQYAYDPQRMMVYAVHVPVAFQVTRASVEEPFLTFKLELDPERIAELALKLYPHGLPRRPEGRGVQVTEADPAILNAAIRVLETVDQEREATWIGPLIVDEMVMRLLLGPVGPMVAQMGQVESSTQRIERAIGWIQAHFEGPLNVEALAELSHMGVSTFHAHFKAVTGLSPLQFQKNLRLQEARRLMYTTGLDVGAVSRQVGYASASQFTREYTRLFSSTPRQDMTELRLGGAEGR</sequence>